<dbReference type="Pfam" id="PF08501">
    <property type="entry name" value="Shikimate_dh_N"/>
    <property type="match status" value="1"/>
</dbReference>
<keyword evidence="10 23" id="KW-0479">Metal-binding</keyword>
<keyword evidence="8 23" id="KW-0028">Amino-acid biosynthesis</keyword>
<evidence type="ECO:0000256" key="10">
    <source>
        <dbReference type="ARBA" id="ARBA00022723"/>
    </source>
</evidence>
<comment type="catalytic activity">
    <reaction evidence="23 24">
        <text>shikimate + NADP(+) = 3-dehydroshikimate + NADPH + H(+)</text>
        <dbReference type="Rhea" id="RHEA:17737"/>
        <dbReference type="ChEBI" id="CHEBI:15378"/>
        <dbReference type="ChEBI" id="CHEBI:16630"/>
        <dbReference type="ChEBI" id="CHEBI:36208"/>
        <dbReference type="ChEBI" id="CHEBI:57783"/>
        <dbReference type="ChEBI" id="CHEBI:58349"/>
        <dbReference type="EC" id="1.1.1.25"/>
    </reaction>
</comment>
<feature type="binding site" evidence="23">
    <location>
        <begin position="851"/>
        <end position="858"/>
    </location>
    <ligand>
        <name>ATP</name>
        <dbReference type="ChEBI" id="CHEBI:30616"/>
    </ligand>
</feature>
<comment type="similarity">
    <text evidence="23 24">In the 2nd section; belongs to the EPSP synthase family.</text>
</comment>
<evidence type="ECO:0000259" key="28">
    <source>
        <dbReference type="Pfam" id="PF08501"/>
    </source>
</evidence>
<feature type="binding site" evidence="23">
    <location>
        <position position="149"/>
    </location>
    <ligand>
        <name>7-phospho-2-dehydro-3-deoxy-D-arabino-heptonate</name>
        <dbReference type="ChEBI" id="CHEBI:58394"/>
    </ligand>
</feature>
<evidence type="ECO:0000256" key="17">
    <source>
        <dbReference type="ARBA" id="ARBA00023141"/>
    </source>
</evidence>
<dbReference type="SUPFAM" id="SSF51735">
    <property type="entry name" value="NAD(P)-binding Rossmann-fold domains"/>
    <property type="match status" value="1"/>
</dbReference>
<dbReference type="PROSITE" id="PS01128">
    <property type="entry name" value="SHIKIMATE_KINASE"/>
    <property type="match status" value="1"/>
</dbReference>
<feature type="binding site" evidence="23">
    <location>
        <position position="248"/>
    </location>
    <ligand>
        <name>7-phospho-2-dehydro-3-deoxy-D-arabino-heptonate</name>
        <dbReference type="ChEBI" id="CHEBI:58394"/>
    </ligand>
</feature>
<feature type="active site" description="For EPSP synthase activity" evidence="23">
    <location>
        <position position="808"/>
    </location>
</feature>
<dbReference type="RefSeq" id="XP_024663024.1">
    <property type="nucleotide sequence ID" value="XM_024807256.1"/>
</dbReference>
<dbReference type="GO" id="GO:0003856">
    <property type="term" value="F:3-dehydroquinate synthase activity"/>
    <property type="evidence" value="ECO:0007669"/>
    <property type="project" value="UniProtKB-UniRule"/>
</dbReference>
<keyword evidence="14 23" id="KW-0067">ATP-binding</keyword>
<feature type="binding site" evidence="23">
    <location>
        <position position="158"/>
    </location>
    <ligand>
        <name>NAD(+)</name>
        <dbReference type="ChEBI" id="CHEBI:57540"/>
    </ligand>
</feature>
<dbReference type="Proteomes" id="UP000238350">
    <property type="component" value="Unassembled WGS sequence"/>
</dbReference>
<feature type="binding site" evidence="23">
    <location>
        <position position="285"/>
    </location>
    <ligand>
        <name>Zn(2+)</name>
        <dbReference type="ChEBI" id="CHEBI:29105"/>
        <note>catalytic</note>
    </ligand>
</feature>
<evidence type="ECO:0000256" key="13">
    <source>
        <dbReference type="ARBA" id="ARBA00022833"/>
    </source>
</evidence>
<evidence type="ECO:0000256" key="12">
    <source>
        <dbReference type="ARBA" id="ARBA00022777"/>
    </source>
</evidence>
<dbReference type="Gene3D" id="3.40.50.1970">
    <property type="match status" value="1"/>
</dbReference>
<feature type="binding site" evidence="23">
    <location>
        <begin position="191"/>
        <end position="194"/>
    </location>
    <ligand>
        <name>7-phospho-2-dehydro-3-deoxy-D-arabino-heptonate</name>
        <dbReference type="ChEBI" id="CHEBI:58394"/>
    </ligand>
</feature>
<evidence type="ECO:0000256" key="20">
    <source>
        <dbReference type="ARBA" id="ARBA00044633"/>
    </source>
</evidence>
<comment type="caution">
    <text evidence="23">Lacks conserved residue(s) required for the propagation of feature annotation.</text>
</comment>
<dbReference type="InterPro" id="IPR056179">
    <property type="entry name" value="DHQS_C"/>
</dbReference>
<evidence type="ECO:0000259" key="27">
    <source>
        <dbReference type="Pfam" id="PF01761"/>
    </source>
</evidence>
<comment type="similarity">
    <text evidence="4">In the 2nd section; belongs to the type-I 3-dehydroquinase family.</text>
</comment>
<feature type="binding site" evidence="23">
    <location>
        <begin position="262"/>
        <end position="266"/>
    </location>
    <ligand>
        <name>7-phospho-2-dehydro-3-deoxy-D-arabino-heptonate</name>
        <dbReference type="ChEBI" id="CHEBI:58394"/>
    </ligand>
</feature>
<dbReference type="FunFam" id="3.40.50.300:FF:001256">
    <property type="entry name" value="Pentafunctional AROM polypeptide"/>
    <property type="match status" value="1"/>
</dbReference>
<evidence type="ECO:0000256" key="19">
    <source>
        <dbReference type="ARBA" id="ARBA00023268"/>
    </source>
</evidence>
<comment type="pathway">
    <text evidence="23 24">Metabolic intermediate biosynthesis; chorismate biosynthesis; chorismate from D-erythrose 4-phosphate and phosphoenolpyruvate: step 4/7.</text>
</comment>
<dbReference type="OrthoDB" id="197068at2759"/>
<keyword evidence="13 23" id="KW-0862">Zinc</keyword>
<feature type="domain" description="3-dehydroquinate synthase C-terminal" evidence="29">
    <location>
        <begin position="188"/>
        <end position="356"/>
    </location>
</feature>
<evidence type="ECO:0000256" key="15">
    <source>
        <dbReference type="ARBA" id="ARBA00022857"/>
    </source>
</evidence>
<feature type="binding site" evidence="23">
    <location>
        <begin position="136"/>
        <end position="137"/>
    </location>
    <ligand>
        <name>NAD(+)</name>
        <dbReference type="ChEBI" id="CHEBI:57540"/>
    </ligand>
</feature>
<dbReference type="GO" id="GO:0008652">
    <property type="term" value="P:amino acid biosynthetic process"/>
    <property type="evidence" value="ECO:0007669"/>
    <property type="project" value="UniProtKB-KW"/>
</dbReference>
<feature type="binding site" evidence="23">
    <location>
        <position position="116"/>
    </location>
    <ligand>
        <name>NAD(+)</name>
        <dbReference type="ChEBI" id="CHEBI:57540"/>
    </ligand>
</feature>
<dbReference type="CDD" id="cd00502">
    <property type="entry name" value="DHQase_I"/>
    <property type="match status" value="1"/>
</dbReference>
<dbReference type="InterPro" id="IPR008289">
    <property type="entry name" value="Pentafunct_AroM"/>
</dbReference>
<dbReference type="CDD" id="cd01556">
    <property type="entry name" value="EPSP_synthase"/>
    <property type="match status" value="1"/>
</dbReference>
<feature type="region of interest" description="Shikimate dehydrogenase" evidence="23">
    <location>
        <begin position="1259"/>
        <end position="1526"/>
    </location>
</feature>
<dbReference type="Gene3D" id="3.65.10.10">
    <property type="entry name" value="Enolpyruvate transferase domain"/>
    <property type="match status" value="2"/>
</dbReference>
<dbReference type="CDD" id="cd00464">
    <property type="entry name" value="SK"/>
    <property type="match status" value="1"/>
</dbReference>
<dbReference type="InterPro" id="IPR006264">
    <property type="entry name" value="EPSP_synthase"/>
</dbReference>
<keyword evidence="15 23" id="KW-0521">NADP</keyword>
<evidence type="ECO:0000259" key="29">
    <source>
        <dbReference type="Pfam" id="PF24621"/>
    </source>
</evidence>
<feature type="binding site" evidence="23">
    <location>
        <begin position="176"/>
        <end position="179"/>
    </location>
    <ligand>
        <name>NAD(+)</name>
        <dbReference type="ChEBI" id="CHEBI:57540"/>
    </ligand>
</feature>
<keyword evidence="17 23" id="KW-0057">Aromatic amino acid biosynthesis</keyword>
<feature type="domain" description="Quinate/shikimate 5-dehydrogenase/glutamyl-tRNA reductase" evidence="26">
    <location>
        <begin position="1378"/>
        <end position="1431"/>
    </location>
</feature>
<feature type="domain" description="Enolpyruvate transferase" evidence="25">
    <location>
        <begin position="405"/>
        <end position="820"/>
    </location>
</feature>
<sequence length="1526" mass="165585">MSLTQVSILGKDSIHIGYNIQEHIVEEILTNVKSSTYVLITDTNIASHDHVRKIESRFTAAMAKADNSPRLLKYLIAPGEMSKSRETKAAVEDWLLMHGCTRDTVILAVGGGVIGDMIGYVAATFMRGVRFIQIPTSLLAMVDSSIGGKTAIDTPHGKNLVGAFWQPERIFIELTFLETLPEREFINGMAEVIKTAAIWNEEEFTRLEQVNKAFFDCITDRDPNTGRVNLEPIKDIVLNIVKGSVQVKAEVVTKDEREGGLRNLLNFGHSIGHAFEAILTPHILHGECVAIGCVLEAELSRYLGHLSASAVARLVACLKAFRLPVSVLDPIVQKRANYTPCPVDKLLQIMNVDKKNDGAKKKIALLSEIGKTYEPHATVVADKDIRFVLSDEVKVTTGEPPAEFTVTPPGSKSISNRVLVLAALGEGTCRIENLLHSDDTGYMLDALQKLQGAEVSKEQGGDVLVVTGHSGELKAPSSELYLGNAGTAARFLTCVSGLVKNGSVTVTGNKRMQERPIGPLVDALFANGVDIKYLKAPNSLPLNITSSGLKGGRIELAATVSSQYVSAILMCAPYFAEPTTLTLVDGKPISQLYIDMTIQMMADFGITVTKSTTEEYTYHIPTGVYKNPARYVVESDASSATYPLAFAALTGTKCTIPNIGSASLQGDARFARDVLAPMGCIVEQSSHSTTVQGPPRGGLKSLPYIDMEPMTDAFLTAAVVAAAADGVTKIDGIANQRVKECNRIEAMRLQLAKFGVECEEHADGIIITGTNPKAFSGPVHTYDDHRVAMSLSLLASVSGPVHLEERRCVEKTWPGWWDTLHSLNQTIEGIESGNFPQPPSVRNTKTIVVIGMRGAGKTTLSQLTASTLGYGFTDLDHYLEQISGHTIPQIIEAEGWEGFRARELQVFTKFIAAHPTGHVVACGGGIVEIPAARDALKSYIASGGLVFHVHRNLDQIVDYLNVDKTRPAYVDDIRNVYIRREPWYFECSNRTFCSPHVEDSDKSQLARSLGRVISAAVENRPIDIPSGRSYFLSLTFPDLTKVTNLPEILDGCAAVEFRVDLLEQTDTDFVAEQLGFLRLHSNIPIIYTVRTKGQAGRFADDDVEGYERLCNLGLKLGVEYIDLELTQPRSVLDRVSAKRGITRVIASNHNPAGDWKWDGFEWKSAYFNASRLGDIVKFVGMAHTMQDNLDLENFRASHSIPGSKPLIAMNMGYAGMLSRALNPLLTPVTHEKVPFPAAPGQLSIKQISKLLQQCGEFSTEQFFVCGKPIGHSQSPNLHNSQFAELGLPYHFDKVETDNIEIVKARISELGSKFGGAAVTIPLKRAAYELVDELADDAKTIGAVNTIEPLADGRLRGSNTDWIGIKNAFAKFGLTSGLGKKALILGAGGTSQAAVYALNQMGFEKIYILNRTHAKAEKVAKSFPSMNVEAIESTASIGGIAAVFSCIPGDATIPDELSSSFSSVLNSGSGFLLEAAYKPDVTPAMAEASKQGWTVIGGREMLVLQGVEQTRRWTGINAPFTAGKAVL</sequence>
<dbReference type="CDD" id="cd08195">
    <property type="entry name" value="DHQS"/>
    <property type="match status" value="1"/>
</dbReference>
<dbReference type="Gene3D" id="3.40.50.720">
    <property type="entry name" value="NAD(P)-binding Rossmann-like Domain"/>
    <property type="match status" value="1"/>
</dbReference>
<dbReference type="FunFam" id="3.40.50.1970:FF:000007">
    <property type="entry name" value="Pentafunctional AROM polypeptide"/>
    <property type="match status" value="1"/>
</dbReference>
<feature type="binding site" evidence="23">
    <location>
        <position position="187"/>
    </location>
    <ligand>
        <name>NAD(+)</name>
        <dbReference type="ChEBI" id="CHEBI:57540"/>
    </ligand>
</feature>
<evidence type="ECO:0000256" key="21">
    <source>
        <dbReference type="ARBA" id="ARBA00048567"/>
    </source>
</evidence>
<evidence type="ECO:0000256" key="11">
    <source>
        <dbReference type="ARBA" id="ARBA00022741"/>
    </source>
</evidence>
<evidence type="ECO:0000259" key="26">
    <source>
        <dbReference type="Pfam" id="PF01488"/>
    </source>
</evidence>
<dbReference type="NCBIfam" id="TIGR01356">
    <property type="entry name" value="aroA"/>
    <property type="match status" value="1"/>
</dbReference>
<comment type="subunit">
    <text evidence="23 24">Homodimer.</text>
</comment>
<comment type="similarity">
    <text evidence="24">In the N-terminal section; belongs to the dehydroquinate synthase family.</text>
</comment>
<dbReference type="Gene3D" id="1.20.1090.10">
    <property type="entry name" value="Dehydroquinate synthase-like - alpha domain"/>
    <property type="match status" value="1"/>
</dbReference>
<dbReference type="InterPro" id="IPR036968">
    <property type="entry name" value="Enolpyruvate_Tfrase_sf"/>
</dbReference>
<dbReference type="Pfam" id="PF24621">
    <property type="entry name" value="DHQS_C"/>
    <property type="match status" value="1"/>
</dbReference>
<feature type="active site" description="Proton acceptor; for 3-dehydroquinate synthase activity" evidence="23">
    <location>
        <position position="273"/>
    </location>
</feature>
<evidence type="ECO:0000256" key="4">
    <source>
        <dbReference type="ARBA" id="ARBA00006477"/>
    </source>
</evidence>
<dbReference type="InterPro" id="IPR013785">
    <property type="entry name" value="Aldolase_TIM"/>
</dbReference>
<dbReference type="FunFam" id="1.20.1090.10:FF:000007">
    <property type="entry name" value="Pentafunctional AROM polypeptide"/>
    <property type="match status" value="1"/>
</dbReference>
<dbReference type="GO" id="GO:0003866">
    <property type="term" value="F:3-phosphoshikimate 1-carboxyvinyltransferase activity"/>
    <property type="evidence" value="ECO:0007669"/>
    <property type="project" value="UniProtKB-UniRule"/>
</dbReference>
<dbReference type="SUPFAM" id="SSF53223">
    <property type="entry name" value="Aminoacid dehydrogenase-like, N-terminal domain"/>
    <property type="match status" value="1"/>
</dbReference>
<evidence type="ECO:0000256" key="18">
    <source>
        <dbReference type="ARBA" id="ARBA00023239"/>
    </source>
</evidence>
<dbReference type="InterPro" id="IPR000623">
    <property type="entry name" value="Shikimate_kinase/TSH1"/>
</dbReference>
<dbReference type="EC" id="4.2.3.4" evidence="23"/>
<comment type="pathway">
    <text evidence="23 24">Metabolic intermediate biosynthesis; chorismate biosynthesis; chorismate from D-erythrose 4-phosphate and phosphoenolpyruvate: step 3/7.</text>
</comment>
<dbReference type="Pfam" id="PF01488">
    <property type="entry name" value="Shikimate_DH"/>
    <property type="match status" value="1"/>
</dbReference>
<dbReference type="InterPro" id="IPR001986">
    <property type="entry name" value="Enolpyruvate_Tfrase_dom"/>
</dbReference>
<comment type="catalytic activity">
    <reaction evidence="20">
        <text>3-phosphoshikimate + phosphoenolpyruvate = 5-O-(1-carboxyvinyl)-3-phosphoshikimate + phosphate</text>
        <dbReference type="Rhea" id="RHEA:21256"/>
        <dbReference type="ChEBI" id="CHEBI:43474"/>
        <dbReference type="ChEBI" id="CHEBI:57701"/>
        <dbReference type="ChEBI" id="CHEBI:58702"/>
        <dbReference type="ChEBI" id="CHEBI:145989"/>
        <dbReference type="EC" id="2.5.1.19"/>
    </reaction>
    <physiologicalReaction direction="left-to-right" evidence="20">
        <dbReference type="Rhea" id="RHEA:21257"/>
    </physiologicalReaction>
</comment>
<keyword evidence="18 23" id="KW-0456">Lyase</keyword>
<keyword evidence="7 23" id="KW-0963">Cytoplasm</keyword>
<comment type="similarity">
    <text evidence="23 24">In the 4th section; belongs to the type-I 3-dehydroquinase family.</text>
</comment>
<dbReference type="EC" id="1.1.1.25" evidence="23"/>
<dbReference type="InterPro" id="IPR013792">
    <property type="entry name" value="RNA3'P_cycl/enolpyr_Trfase_a/b"/>
</dbReference>
<dbReference type="HAMAP" id="MF_00210">
    <property type="entry name" value="EPSP_synth"/>
    <property type="match status" value="1"/>
</dbReference>
<comment type="similarity">
    <text evidence="23">In the N-terminal section; belongs to the sugar phosphate cyclases superfamily. Dehydroquinate synthase family.</text>
</comment>
<feature type="region of interest" description="3-dehydroquinate synthase" evidence="23">
    <location>
        <begin position="1"/>
        <end position="382"/>
    </location>
</feature>
<comment type="pathway">
    <text evidence="23 24">Metabolic intermediate biosynthesis; chorismate biosynthesis; chorismate from D-erythrose 4-phosphate and phosphoenolpyruvate: step 2/7.</text>
</comment>
<protein>
    <recommendedName>
        <fullName evidence="23">Pentafunctional AROM polypeptide</fullName>
    </recommendedName>
    <domain>
        <recommendedName>
            <fullName evidence="23">3-dehydroquinate synthase</fullName>
            <shortName evidence="23">DHQS</shortName>
            <ecNumber evidence="23">4.2.3.4</ecNumber>
        </recommendedName>
    </domain>
    <domain>
        <recommendedName>
            <fullName evidence="23">3-phosphoshikimate 1-carboxyvinyltransferase</fullName>
            <ecNumber evidence="23">2.5.1.19</ecNumber>
        </recommendedName>
        <alternativeName>
            <fullName evidence="23">5-enolpyruvylshikimate-3-phosphate synthase</fullName>
            <shortName evidence="23">EPSP synthase</shortName>
            <shortName evidence="23">EPSPS</shortName>
        </alternativeName>
    </domain>
    <domain>
        <recommendedName>
            <fullName evidence="23">Shikimate kinase</fullName>
            <shortName evidence="23">SK</shortName>
            <ecNumber evidence="23">2.7.1.71</ecNumber>
        </recommendedName>
    </domain>
    <domain>
        <recommendedName>
            <fullName evidence="23">3-dehydroquinate dehydratase</fullName>
            <shortName evidence="23">3-dehydroquinase</shortName>
            <ecNumber evidence="23">4.2.1.10</ecNumber>
        </recommendedName>
    </domain>
    <domain>
        <recommendedName>
            <fullName evidence="23">Shikimate dehydrogenase</fullName>
            <ecNumber evidence="23">1.1.1.25</ecNumber>
        </recommendedName>
    </domain>
</protein>
<reference evidence="30 31" key="1">
    <citation type="submission" date="2017-04" db="EMBL/GenBank/DDBJ databases">
        <title>Genome sequencing of [Candida] sorbophila.</title>
        <authorList>
            <person name="Ahn J.O."/>
        </authorList>
    </citation>
    <scope>NUCLEOTIDE SEQUENCE [LARGE SCALE GENOMIC DNA]</scope>
    <source>
        <strain evidence="30 31">DS02</strain>
    </source>
</reference>
<dbReference type="NCBIfam" id="TIGR01093">
    <property type="entry name" value="aroD"/>
    <property type="match status" value="1"/>
</dbReference>
<evidence type="ECO:0000256" key="24">
    <source>
        <dbReference type="PIRNR" id="PIRNR000514"/>
    </source>
</evidence>
<dbReference type="SUPFAM" id="SSF56796">
    <property type="entry name" value="Dehydroquinate synthase-like"/>
    <property type="match status" value="1"/>
</dbReference>
<feature type="binding site" evidence="23">
    <location>
        <position position="354"/>
    </location>
    <ligand>
        <name>7-phospho-2-dehydro-3-deoxy-D-arabino-heptonate</name>
        <dbReference type="ChEBI" id="CHEBI:58394"/>
    </ligand>
</feature>
<dbReference type="FunFam" id="3.65.10.10:FF:000007">
    <property type="entry name" value="Pentafunctional AROM polypeptide"/>
    <property type="match status" value="1"/>
</dbReference>
<dbReference type="Gene3D" id="3.20.20.70">
    <property type="entry name" value="Aldolase class I"/>
    <property type="match status" value="1"/>
</dbReference>
<evidence type="ECO:0000256" key="22">
    <source>
        <dbReference type="ARBA" id="ARBA00054455"/>
    </source>
</evidence>
<dbReference type="Pfam" id="PF01761">
    <property type="entry name" value="DHQ_synthase"/>
    <property type="match status" value="1"/>
</dbReference>
<comment type="caution">
    <text evidence="30">The sequence shown here is derived from an EMBL/GenBank/DDBJ whole genome shotgun (WGS) entry which is preliminary data.</text>
</comment>
<dbReference type="SUPFAM" id="SSF55205">
    <property type="entry name" value="EPT/RTPC-like"/>
    <property type="match status" value="1"/>
</dbReference>
<dbReference type="NCBIfam" id="TIGR01809">
    <property type="entry name" value="Shik-DH-AROM"/>
    <property type="match status" value="1"/>
</dbReference>
<dbReference type="EMBL" id="NDIQ01000001">
    <property type="protein sequence ID" value="PRT53078.1"/>
    <property type="molecule type" value="Genomic_DNA"/>
</dbReference>
<dbReference type="HAMAP" id="MF_03143">
    <property type="entry name" value="Pentafunct_AroM"/>
    <property type="match status" value="1"/>
</dbReference>
<dbReference type="Pfam" id="PF01202">
    <property type="entry name" value="SKI"/>
    <property type="match status" value="1"/>
</dbReference>
<dbReference type="GeneID" id="36514447"/>
<keyword evidence="31" id="KW-1185">Reference proteome</keyword>
<dbReference type="InterPro" id="IPR006151">
    <property type="entry name" value="Shikm_DH/Glu-tRNA_Rdtase"/>
</dbReference>
<dbReference type="InterPro" id="IPR030960">
    <property type="entry name" value="DHQS/DOIS_N"/>
</dbReference>
<dbReference type="Gene3D" id="3.40.50.10860">
    <property type="entry name" value="Leucine Dehydrogenase, chain A, domain 1"/>
    <property type="match status" value="1"/>
</dbReference>
<keyword evidence="19 23" id="KW-0511">Multifunctional enzyme</keyword>
<evidence type="ECO:0000256" key="8">
    <source>
        <dbReference type="ARBA" id="ARBA00022605"/>
    </source>
</evidence>
<feature type="domain" description="Shikimate dehydrogenase substrate binding N-terminal" evidence="28">
    <location>
        <begin position="1264"/>
        <end position="1346"/>
    </location>
</feature>
<dbReference type="FunFam" id="3.20.20.70:FF:000135">
    <property type="entry name" value="Pentafunctional AROM polypeptide"/>
    <property type="match status" value="1"/>
</dbReference>
<dbReference type="InterPro" id="IPR018508">
    <property type="entry name" value="3-dehydroquinate_DH_AS"/>
</dbReference>
<feature type="binding site" evidence="23">
    <location>
        <begin position="111"/>
        <end position="113"/>
    </location>
    <ligand>
        <name>NAD(+)</name>
        <dbReference type="ChEBI" id="CHEBI:57540"/>
    </ligand>
</feature>
<feature type="active site" description="Proton acceptor; for 3-dehydroquinate synthase activity" evidence="23">
    <location>
        <position position="258"/>
    </location>
</feature>
<feature type="binding site" evidence="23">
    <location>
        <position position="191"/>
    </location>
    <ligand>
        <name>Zn(2+)</name>
        <dbReference type="ChEBI" id="CHEBI:29105"/>
        <note>catalytic</note>
    </ligand>
</feature>
<dbReference type="CDD" id="cd01065">
    <property type="entry name" value="NAD_bind_Shikimate_DH"/>
    <property type="match status" value="1"/>
</dbReference>
<dbReference type="STRING" id="45607.A0A2T0FDI9"/>
<feature type="binding site" evidence="23">
    <location>
        <position position="269"/>
    </location>
    <ligand>
        <name>Zn(2+)</name>
        <dbReference type="ChEBI" id="CHEBI:29105"/>
        <note>catalytic</note>
    </ligand>
</feature>
<dbReference type="HAMAP" id="MF_00109">
    <property type="entry name" value="Shikimate_kinase"/>
    <property type="match status" value="1"/>
</dbReference>
<dbReference type="InterPro" id="IPR023193">
    <property type="entry name" value="EPSP_synthase_CS"/>
</dbReference>
<comment type="cofactor">
    <cofactor evidence="23 24">
        <name>Zn(2+)</name>
        <dbReference type="ChEBI" id="CHEBI:29105"/>
    </cofactor>
    <text evidence="23 24">Binds 2 Zn(2+) ions per subunit.</text>
</comment>
<evidence type="ECO:0000256" key="16">
    <source>
        <dbReference type="ARBA" id="ARBA00023002"/>
    </source>
</evidence>
<dbReference type="EC" id="2.5.1.19" evidence="23"/>
<comment type="similarity">
    <text evidence="6">Belongs to the EPSP synthase family.</text>
</comment>
<feature type="active site" description="Proton acceptor; for 3-dehydroquinate dehydratase activity" evidence="23">
    <location>
        <position position="1149"/>
    </location>
</feature>
<dbReference type="NCBIfam" id="TIGR01357">
    <property type="entry name" value="aroB"/>
    <property type="match status" value="1"/>
</dbReference>
<dbReference type="GO" id="GO:0009073">
    <property type="term" value="P:aromatic amino acid family biosynthetic process"/>
    <property type="evidence" value="ECO:0007669"/>
    <property type="project" value="UniProtKB-UniRule"/>
</dbReference>
<dbReference type="GO" id="GO:0005737">
    <property type="term" value="C:cytoplasm"/>
    <property type="evidence" value="ECO:0007669"/>
    <property type="project" value="UniProtKB-SubCell"/>
</dbReference>
<dbReference type="InterPro" id="IPR027417">
    <property type="entry name" value="P-loop_NTPase"/>
</dbReference>
<keyword evidence="12 23" id="KW-0418">Kinase</keyword>
<dbReference type="InterPro" id="IPR046346">
    <property type="entry name" value="Aminoacid_DH-like_N_sf"/>
</dbReference>
<dbReference type="InterPro" id="IPR016037">
    <property type="entry name" value="DHQ_synth_AroB"/>
</dbReference>
<dbReference type="SUPFAM" id="SSF51569">
    <property type="entry name" value="Aldolase"/>
    <property type="match status" value="1"/>
</dbReference>
<feature type="active site" description="Schiff-base intermediate with substrate; for 3-dehydroquinate dehydratase activity" evidence="23">
    <location>
        <position position="1177"/>
    </location>
</feature>
<comment type="similarity">
    <text evidence="23 24">In the C-terminal section; belongs to the shikimate dehydrogenase family.</text>
</comment>
<evidence type="ECO:0000256" key="5">
    <source>
        <dbReference type="ARBA" id="ARBA00009349"/>
    </source>
</evidence>
<keyword evidence="11 23" id="KW-0547">Nucleotide-binding</keyword>
<comment type="subcellular location">
    <subcellularLocation>
        <location evidence="1 23 24">Cytoplasm</location>
    </subcellularLocation>
</comment>
<comment type="similarity">
    <text evidence="23 24">In the 3rd section; belongs to the shikimate kinase family.</text>
</comment>
<evidence type="ECO:0000256" key="7">
    <source>
        <dbReference type="ARBA" id="ARBA00022490"/>
    </source>
</evidence>
<gene>
    <name evidence="30" type="ORF">B9G98_00698</name>
</gene>
<feature type="binding site" evidence="23">
    <location>
        <position position="143"/>
    </location>
    <ligand>
        <name>7-phospho-2-dehydro-3-deoxy-D-arabino-heptonate</name>
        <dbReference type="ChEBI" id="CHEBI:58394"/>
    </ligand>
</feature>
<dbReference type="SUPFAM" id="SSF52540">
    <property type="entry name" value="P-loop containing nucleoside triphosphate hydrolases"/>
    <property type="match status" value="1"/>
</dbReference>
<name>A0A2T0FDI9_9ASCO</name>
<comment type="catalytic activity">
    <reaction evidence="21 23 24">
        <text>shikimate + ATP = 3-phosphoshikimate + ADP + H(+)</text>
        <dbReference type="Rhea" id="RHEA:13121"/>
        <dbReference type="ChEBI" id="CHEBI:15378"/>
        <dbReference type="ChEBI" id="CHEBI:30616"/>
        <dbReference type="ChEBI" id="CHEBI:36208"/>
        <dbReference type="ChEBI" id="CHEBI:145989"/>
        <dbReference type="ChEBI" id="CHEBI:456216"/>
        <dbReference type="EC" id="2.7.1.71"/>
    </reaction>
</comment>
<feature type="binding site" evidence="23">
    <location>
        <position position="269"/>
    </location>
    <ligand>
        <name>7-phospho-2-dehydro-3-deoxy-D-arabino-heptonate</name>
        <dbReference type="ChEBI" id="CHEBI:58394"/>
    </ligand>
</feature>
<dbReference type="PROSITE" id="PS00885">
    <property type="entry name" value="EPSP_SYNTHASE_2"/>
    <property type="match status" value="1"/>
</dbReference>
<dbReference type="PIRSF" id="PIRSF000514">
    <property type="entry name" value="Pentafunct_AroM"/>
    <property type="match status" value="1"/>
</dbReference>
<evidence type="ECO:0000313" key="31">
    <source>
        <dbReference type="Proteomes" id="UP000238350"/>
    </source>
</evidence>
<feature type="binding site" evidence="23">
    <location>
        <begin position="80"/>
        <end position="83"/>
    </location>
    <ligand>
        <name>NAD(+)</name>
        <dbReference type="ChEBI" id="CHEBI:57540"/>
    </ligand>
</feature>
<evidence type="ECO:0000256" key="23">
    <source>
        <dbReference type="HAMAP-Rule" id="MF_03143"/>
    </source>
</evidence>
<evidence type="ECO:0000256" key="9">
    <source>
        <dbReference type="ARBA" id="ARBA00022679"/>
    </source>
</evidence>
<comment type="function">
    <text evidence="22 23 24">The AROM polypeptide catalyzes 5 consecutive enzymatic reactions in prechorismate polyaromatic amino acid biosynthesis.</text>
</comment>
<dbReference type="PANTHER" id="PTHR21090">
    <property type="entry name" value="AROM/DEHYDROQUINATE SYNTHASE"/>
    <property type="match status" value="1"/>
</dbReference>
<feature type="domain" description="3-dehydroquinate synthase N-terminal" evidence="27">
    <location>
        <begin position="75"/>
        <end position="186"/>
    </location>
</feature>
<evidence type="ECO:0000256" key="1">
    <source>
        <dbReference type="ARBA" id="ARBA00004496"/>
    </source>
</evidence>
<dbReference type="InterPro" id="IPR013708">
    <property type="entry name" value="Shikimate_DH-bd_N"/>
</dbReference>
<dbReference type="GO" id="GO:0046872">
    <property type="term" value="F:metal ion binding"/>
    <property type="evidence" value="ECO:0007669"/>
    <property type="project" value="UniProtKB-UniRule"/>
</dbReference>
<dbReference type="InterPro" id="IPR036291">
    <property type="entry name" value="NAD(P)-bd_dom_sf"/>
</dbReference>
<feature type="binding site" evidence="23">
    <location>
        <position position="159"/>
    </location>
    <ligand>
        <name>7-phospho-2-dehydro-3-deoxy-D-arabino-heptonate</name>
        <dbReference type="ChEBI" id="CHEBI:58394"/>
    </ligand>
</feature>
<dbReference type="InterPro" id="IPR031322">
    <property type="entry name" value="Shikimate/glucono_kinase"/>
</dbReference>
<dbReference type="GO" id="GO:0005524">
    <property type="term" value="F:ATP binding"/>
    <property type="evidence" value="ECO:0007669"/>
    <property type="project" value="UniProtKB-UniRule"/>
</dbReference>
<evidence type="ECO:0000256" key="2">
    <source>
        <dbReference type="ARBA" id="ARBA00004811"/>
    </source>
</evidence>
<keyword evidence="16 23" id="KW-0560">Oxidoreductase</keyword>
<comment type="similarity">
    <text evidence="5">In the N-terminal section; belongs to the shikimate kinase family.</text>
</comment>
<comment type="catalytic activity">
    <reaction evidence="23 24">
        <text>7-phospho-2-dehydro-3-deoxy-D-arabino-heptonate = 3-dehydroquinate + phosphate</text>
        <dbReference type="Rhea" id="RHEA:21968"/>
        <dbReference type="ChEBI" id="CHEBI:32364"/>
        <dbReference type="ChEBI" id="CHEBI:43474"/>
        <dbReference type="ChEBI" id="CHEBI:58394"/>
        <dbReference type="EC" id="4.2.3.4"/>
    </reaction>
</comment>
<organism evidence="30 31">
    <name type="scientific">Wickerhamiella sorbophila</name>
    <dbReference type="NCBI Taxonomy" id="45607"/>
    <lineage>
        <taxon>Eukaryota</taxon>
        <taxon>Fungi</taxon>
        <taxon>Dikarya</taxon>
        <taxon>Ascomycota</taxon>
        <taxon>Saccharomycotina</taxon>
        <taxon>Dipodascomycetes</taxon>
        <taxon>Dipodascales</taxon>
        <taxon>Trichomonascaceae</taxon>
        <taxon>Wickerhamiella</taxon>
    </lineage>
</organism>
<dbReference type="PRINTS" id="PR01100">
    <property type="entry name" value="SHIKIMTKNASE"/>
</dbReference>
<keyword evidence="9 23" id="KW-0808">Transferase</keyword>
<dbReference type="InterPro" id="IPR010110">
    <property type="entry name" value="Shikimate_DH_AroM-type"/>
</dbReference>
<evidence type="ECO:0000259" key="25">
    <source>
        <dbReference type="Pfam" id="PF00275"/>
    </source>
</evidence>
<dbReference type="Pfam" id="PF00275">
    <property type="entry name" value="EPSP_synthase"/>
    <property type="match status" value="1"/>
</dbReference>
<comment type="catalytic activity">
    <reaction evidence="23 24">
        <text>3-dehydroquinate = 3-dehydroshikimate + H2O</text>
        <dbReference type="Rhea" id="RHEA:21096"/>
        <dbReference type="ChEBI" id="CHEBI:15377"/>
        <dbReference type="ChEBI" id="CHEBI:16630"/>
        <dbReference type="ChEBI" id="CHEBI:32364"/>
        <dbReference type="EC" id="4.2.1.10"/>
    </reaction>
</comment>
<proteinExistence type="inferred from homology"/>
<dbReference type="PROSITE" id="PS01028">
    <property type="entry name" value="DEHYDROQUINASE_I"/>
    <property type="match status" value="1"/>
</dbReference>
<dbReference type="PANTHER" id="PTHR21090:SF5">
    <property type="entry name" value="PENTAFUNCTIONAL AROM POLYPEPTIDE"/>
    <property type="match status" value="1"/>
</dbReference>
<feature type="binding site" evidence="23">
    <location>
        <position position="127"/>
    </location>
    <ligand>
        <name>7-phospho-2-dehydro-3-deoxy-D-arabino-heptonate</name>
        <dbReference type="ChEBI" id="CHEBI:58394"/>
    </ligand>
</feature>
<dbReference type="GO" id="GO:0003855">
    <property type="term" value="F:3-dehydroquinate dehydratase activity"/>
    <property type="evidence" value="ECO:0007669"/>
    <property type="project" value="UniProtKB-UniRule"/>
</dbReference>
<comment type="pathway">
    <text evidence="3 23 24">Metabolic intermediate biosynthesis; chorismate biosynthesis; chorismate from D-erythrose 4-phosphate and phosphoenolpyruvate: step 5/7.</text>
</comment>
<dbReference type="EC" id="2.7.1.71" evidence="23"/>
<dbReference type="InterPro" id="IPR023000">
    <property type="entry name" value="Shikimate_kinase_CS"/>
</dbReference>
<evidence type="ECO:0000256" key="14">
    <source>
        <dbReference type="ARBA" id="ARBA00022840"/>
    </source>
</evidence>
<comment type="pathway">
    <text evidence="2 23 24">Metabolic intermediate biosynthesis; chorismate biosynthesis; chorismate from D-erythrose 4-phosphate and phosphoenolpyruvate: step 6/7.</text>
</comment>
<dbReference type="UniPathway" id="UPA00053">
    <property type="reaction ID" value="UER00085"/>
</dbReference>
<dbReference type="EC" id="4.2.1.10" evidence="23"/>
<dbReference type="InterPro" id="IPR001381">
    <property type="entry name" value="DHquinase_I"/>
</dbReference>
<evidence type="ECO:0000256" key="6">
    <source>
        <dbReference type="ARBA" id="ARBA00009948"/>
    </source>
</evidence>
<feature type="binding site" evidence="23">
    <location>
        <begin position="42"/>
        <end position="44"/>
    </location>
    <ligand>
        <name>NAD(+)</name>
        <dbReference type="ChEBI" id="CHEBI:57540"/>
    </ligand>
</feature>
<dbReference type="GO" id="GO:0009423">
    <property type="term" value="P:chorismate biosynthetic process"/>
    <property type="evidence" value="ECO:0007669"/>
    <property type="project" value="UniProtKB-UniRule"/>
</dbReference>
<feature type="binding site" evidence="23">
    <location>
        <position position="285"/>
    </location>
    <ligand>
        <name>7-phospho-2-dehydro-3-deoxy-D-arabino-heptonate</name>
        <dbReference type="ChEBI" id="CHEBI:58394"/>
    </ligand>
</feature>
<evidence type="ECO:0000256" key="3">
    <source>
        <dbReference type="ARBA" id="ARBA00004842"/>
    </source>
</evidence>
<dbReference type="Gene3D" id="3.40.50.300">
    <property type="entry name" value="P-loop containing nucleotide triphosphate hydrolases"/>
    <property type="match status" value="1"/>
</dbReference>
<dbReference type="GO" id="GO:0004764">
    <property type="term" value="F:shikimate 3-dehydrogenase (NADP+) activity"/>
    <property type="evidence" value="ECO:0007669"/>
    <property type="project" value="UniProtKB-UniRule"/>
</dbReference>
<dbReference type="Pfam" id="PF01487">
    <property type="entry name" value="DHquinase_I"/>
    <property type="match status" value="1"/>
</dbReference>
<dbReference type="GO" id="GO:0004765">
    <property type="term" value="F:shikimate kinase activity"/>
    <property type="evidence" value="ECO:0007669"/>
    <property type="project" value="UniProtKB-UniRule"/>
</dbReference>
<evidence type="ECO:0000313" key="30">
    <source>
        <dbReference type="EMBL" id="PRT53078.1"/>
    </source>
</evidence>
<accession>A0A2T0FDI9</accession>